<dbReference type="KEGG" id="nzl:D0T92_07030"/>
<keyword evidence="3" id="KW-1185">Reference proteome</keyword>
<evidence type="ECO:0000313" key="3">
    <source>
        <dbReference type="Proteomes" id="UP000325713"/>
    </source>
</evidence>
<dbReference type="Proteomes" id="UP000325713">
    <property type="component" value="Chromosome"/>
</dbReference>
<gene>
    <name evidence="2" type="ORF">D0T92_07030</name>
</gene>
<dbReference type="OrthoDB" id="5405464at2"/>
<evidence type="ECO:0000256" key="1">
    <source>
        <dbReference type="SAM" id="Phobius"/>
    </source>
</evidence>
<reference evidence="2 3" key="1">
    <citation type="submission" date="2018-08" db="EMBL/GenBank/DDBJ databases">
        <title>Neisseria zalophi ATCC BAA-2455 complete genome.</title>
        <authorList>
            <person name="Veseli I.A."/>
            <person name="Buttler R."/>
            <person name="Mascarenhas dos Santos A.C."/>
            <person name="Pombert J.-F."/>
        </authorList>
    </citation>
    <scope>NUCLEOTIDE SEQUENCE [LARGE SCALE GENOMIC DNA]</scope>
    <source>
        <strain evidence="2 3">ATCC BAA-2455</strain>
    </source>
</reference>
<name>A0A5J6PVJ4_9NEIS</name>
<keyword evidence="1" id="KW-0472">Membrane</keyword>
<evidence type="ECO:0000313" key="2">
    <source>
        <dbReference type="EMBL" id="QEY26306.1"/>
    </source>
</evidence>
<organism evidence="2 3">
    <name type="scientific">Neisseria zalophi</name>
    <dbReference type="NCBI Taxonomy" id="640030"/>
    <lineage>
        <taxon>Bacteria</taxon>
        <taxon>Pseudomonadati</taxon>
        <taxon>Pseudomonadota</taxon>
        <taxon>Betaproteobacteria</taxon>
        <taxon>Neisseriales</taxon>
        <taxon>Neisseriaceae</taxon>
        <taxon>Neisseria</taxon>
    </lineage>
</organism>
<keyword evidence="1" id="KW-0812">Transmembrane</keyword>
<dbReference type="RefSeq" id="WP_151051473.1">
    <property type="nucleotide sequence ID" value="NZ_CP031700.1"/>
</dbReference>
<feature type="transmembrane region" description="Helical" evidence="1">
    <location>
        <begin position="23"/>
        <end position="48"/>
    </location>
</feature>
<dbReference type="AlphaFoldDB" id="A0A5J6PVJ4"/>
<protein>
    <recommendedName>
        <fullName evidence="4">DUF4870 domain-containing protein</fullName>
    </recommendedName>
</protein>
<proteinExistence type="predicted"/>
<feature type="transmembrane region" description="Helical" evidence="1">
    <location>
        <begin position="68"/>
        <end position="101"/>
    </location>
</feature>
<evidence type="ECO:0008006" key="4">
    <source>
        <dbReference type="Google" id="ProtNLM"/>
    </source>
</evidence>
<keyword evidence="1" id="KW-1133">Transmembrane helix</keyword>
<accession>A0A5J6PVJ4</accession>
<sequence length="122" mass="13741">MSNEIIDNNQPAADKDKLRTQAIIVYALYAASVLLGVTVIAGVIMAYMKRDEMQGTLYYDHMQYLIKTFWWSLIGCIIGYITLFIVVGSIILVVSGIWFIYRVVAGFIKLNNNKPVSADGWL</sequence>
<dbReference type="EMBL" id="CP031700">
    <property type="protein sequence ID" value="QEY26306.1"/>
    <property type="molecule type" value="Genomic_DNA"/>
</dbReference>